<dbReference type="InterPro" id="IPR027417">
    <property type="entry name" value="P-loop_NTPase"/>
</dbReference>
<accession>A0A511YUV1</accession>
<dbReference type="AlphaFoldDB" id="A0A511YUV1"/>
<dbReference type="Gene3D" id="3.30.870.10">
    <property type="entry name" value="Endonuclease Chain A"/>
    <property type="match status" value="1"/>
</dbReference>
<dbReference type="InterPro" id="IPR014001">
    <property type="entry name" value="Helicase_ATP-bd"/>
</dbReference>
<dbReference type="PROSITE" id="PS51192">
    <property type="entry name" value="HELICASE_ATP_BIND_1"/>
    <property type="match status" value="1"/>
</dbReference>
<sequence>MARTRRVVPDPDQPDLFTGGPSNLGLRFRLARQDWPSPGRLPVNHANSDVHSVVWRDLLTARAPLVVAGYASLENIVALVAAREDSVAERPPLRILLGSEPFVRDRPRFGSATATFTDEVRHYWTEEQGISLALSAKVVQTIEASQAGRMQVRFVPGATRMHAKIYLGDSAATVGSSNFTLTGMHHQLEANVRFRPGEDGDRFAEVAGAATNYWEVGEPWDEEFRALLHGLLRFVPWREALARACADLLEGQWAARYLPSDGPATELWPSQVAGIAEAMWIVESVGSVLVADATGSGKTRMGAHLTRAVRDRLWSTGRVRRDLTVLVCPPAVEAQWAREATFCGLSLLTVSQGLLSRAAASGARVEDAQVARAQVLAIDEAHNFLSTASNRTAKVRESGADHVLMFTATPINRGTQDLLALVDLLGADNFSDETLRILDGLAKRGNEAPLSDDDRSRVREEIQRFTVRRTKARLNALVDREPALYKHPVTGRPCRYPEHVMKTYPTGESASDERCAEEIRVLVTRLRGVTLLGDNLALPPALRRDYTDERWLELRLGAARGLAAHNVLSSMRSSKAALLEHLIGTKAAIAELSLAALSKPQPSGDQLARVAAILKRGKPTSGLSCDLPVWLADDAAWLDACRQEEHVYREILEAARALSTLREFAKADKIRRLTSRKHARVLAFDHHPITLAVIASHLEGSAVPVTVATGGDTRGRREMLERFARDSTTGGIGLCSDAMNEGINLQGASAVVQLDMPTTLRVAEQRVGRVDRMDSVHARIEVWWPDDGPAFATHANELLVARNAESSALLGSNLPVPDFVASTEAVVRAEDFIRADQDERTATWDGIHDALEPVRRLVDGPDALLTPAEYELHRGTTHRVLARISPVRTRTAWAFLAVAGTKHGAPRWMLLEADSPDPSVGVDVVSTRLRELLAEDPPDRKFDEESEHLLIRFLERARIAEVALLPRRTQRALTQMAMSCRHWRNDARHRGEFELADRWDRLAQLAVVDPHEDRGEAVDLYQVAEAWLHLVRPLRDDYRRKHRRRRYVTLSDLDDALRATSLPIAAIEGALSQLEYVEPIDRRISACILGVPGEAE</sequence>
<name>A0A511YUV1_9CELL</name>
<evidence type="ECO:0000259" key="1">
    <source>
        <dbReference type="PROSITE" id="PS51192"/>
    </source>
</evidence>
<gene>
    <name evidence="3" type="ORF">AFE02nite_07080</name>
</gene>
<protein>
    <recommendedName>
        <fullName evidence="5">Helicase</fullName>
    </recommendedName>
</protein>
<keyword evidence="4" id="KW-1185">Reference proteome</keyword>
<feature type="domain" description="Helicase C-terminal" evidence="2">
    <location>
        <begin position="643"/>
        <end position="827"/>
    </location>
</feature>
<dbReference type="Proteomes" id="UP000321484">
    <property type="component" value="Unassembled WGS sequence"/>
</dbReference>
<dbReference type="EMBL" id="BJYK01000001">
    <property type="protein sequence ID" value="GEN78974.1"/>
    <property type="molecule type" value="Genomic_DNA"/>
</dbReference>
<organism evidence="3 4">
    <name type="scientific">Actinotalea fermentans</name>
    <dbReference type="NCBI Taxonomy" id="43671"/>
    <lineage>
        <taxon>Bacteria</taxon>
        <taxon>Bacillati</taxon>
        <taxon>Actinomycetota</taxon>
        <taxon>Actinomycetes</taxon>
        <taxon>Micrococcales</taxon>
        <taxon>Cellulomonadaceae</taxon>
        <taxon>Actinotalea</taxon>
    </lineage>
</organism>
<dbReference type="GO" id="GO:0005524">
    <property type="term" value="F:ATP binding"/>
    <property type="evidence" value="ECO:0007669"/>
    <property type="project" value="InterPro"/>
</dbReference>
<dbReference type="InterPro" id="IPR038718">
    <property type="entry name" value="SNF2-like_sf"/>
</dbReference>
<dbReference type="InterPro" id="IPR000330">
    <property type="entry name" value="SNF2_N"/>
</dbReference>
<dbReference type="SUPFAM" id="SSF52540">
    <property type="entry name" value="P-loop containing nucleoside triphosphate hydrolases"/>
    <property type="match status" value="2"/>
</dbReference>
<dbReference type="Gene3D" id="3.40.50.10810">
    <property type="entry name" value="Tandem AAA-ATPase domain"/>
    <property type="match status" value="1"/>
</dbReference>
<dbReference type="CDD" id="cd09117">
    <property type="entry name" value="PLDc_Bfil_DEXD_like"/>
    <property type="match status" value="1"/>
</dbReference>
<reference evidence="3 4" key="1">
    <citation type="submission" date="2019-07" db="EMBL/GenBank/DDBJ databases">
        <title>Whole genome shotgun sequence of Actinotalea fermentans NBRC 105374.</title>
        <authorList>
            <person name="Hosoyama A."/>
            <person name="Uohara A."/>
            <person name="Ohji S."/>
            <person name="Ichikawa N."/>
        </authorList>
    </citation>
    <scope>NUCLEOTIDE SEQUENCE [LARGE SCALE GENOMIC DNA]</scope>
    <source>
        <strain evidence="3 4">NBRC 105374</strain>
    </source>
</reference>
<dbReference type="PANTHER" id="PTHR10799">
    <property type="entry name" value="SNF2/RAD54 HELICASE FAMILY"/>
    <property type="match status" value="1"/>
</dbReference>
<evidence type="ECO:0000259" key="2">
    <source>
        <dbReference type="PROSITE" id="PS51194"/>
    </source>
</evidence>
<dbReference type="Pfam" id="PF00176">
    <property type="entry name" value="SNF2-rel_dom"/>
    <property type="match status" value="1"/>
</dbReference>
<evidence type="ECO:0008006" key="5">
    <source>
        <dbReference type="Google" id="ProtNLM"/>
    </source>
</evidence>
<dbReference type="SMART" id="SM00487">
    <property type="entry name" value="DEXDc"/>
    <property type="match status" value="1"/>
</dbReference>
<proteinExistence type="predicted"/>
<dbReference type="PROSITE" id="PS51194">
    <property type="entry name" value="HELICASE_CTER"/>
    <property type="match status" value="1"/>
</dbReference>
<dbReference type="Pfam" id="PF00271">
    <property type="entry name" value="Helicase_C"/>
    <property type="match status" value="1"/>
</dbReference>
<evidence type="ECO:0000313" key="4">
    <source>
        <dbReference type="Proteomes" id="UP000321484"/>
    </source>
</evidence>
<feature type="domain" description="Helicase ATP-binding" evidence="1">
    <location>
        <begin position="279"/>
        <end position="428"/>
    </location>
</feature>
<dbReference type="SMART" id="SM00490">
    <property type="entry name" value="HELICc"/>
    <property type="match status" value="1"/>
</dbReference>
<dbReference type="Gene3D" id="3.40.50.300">
    <property type="entry name" value="P-loop containing nucleotide triphosphate hydrolases"/>
    <property type="match status" value="1"/>
</dbReference>
<dbReference type="SUPFAM" id="SSF56024">
    <property type="entry name" value="Phospholipase D/nuclease"/>
    <property type="match status" value="1"/>
</dbReference>
<evidence type="ECO:0000313" key="3">
    <source>
        <dbReference type="EMBL" id="GEN78974.1"/>
    </source>
</evidence>
<dbReference type="InterPro" id="IPR001650">
    <property type="entry name" value="Helicase_C-like"/>
</dbReference>
<comment type="caution">
    <text evidence="3">The sequence shown here is derived from an EMBL/GenBank/DDBJ whole genome shotgun (WGS) entry which is preliminary data.</text>
</comment>